<organism evidence="1">
    <name type="scientific">marine sediment metagenome</name>
    <dbReference type="NCBI Taxonomy" id="412755"/>
    <lineage>
        <taxon>unclassified sequences</taxon>
        <taxon>metagenomes</taxon>
        <taxon>ecological metagenomes</taxon>
    </lineage>
</organism>
<dbReference type="EMBL" id="BART01000837">
    <property type="protein sequence ID" value="GAG57307.1"/>
    <property type="molecule type" value="Genomic_DNA"/>
</dbReference>
<name>X0ZGK2_9ZZZZ</name>
<reference evidence="1" key="1">
    <citation type="journal article" date="2014" name="Front. Microbiol.">
        <title>High frequency of phylogenetically diverse reductive dehalogenase-homologous genes in deep subseafloor sedimentary metagenomes.</title>
        <authorList>
            <person name="Kawai M."/>
            <person name="Futagami T."/>
            <person name="Toyoda A."/>
            <person name="Takaki Y."/>
            <person name="Nishi S."/>
            <person name="Hori S."/>
            <person name="Arai W."/>
            <person name="Tsubouchi T."/>
            <person name="Morono Y."/>
            <person name="Uchiyama I."/>
            <person name="Ito T."/>
            <person name="Fujiyama A."/>
            <person name="Inagaki F."/>
            <person name="Takami H."/>
        </authorList>
    </citation>
    <scope>NUCLEOTIDE SEQUENCE</scope>
    <source>
        <strain evidence="1">Expedition CK06-06</strain>
    </source>
</reference>
<gene>
    <name evidence="1" type="ORF">S01H4_03419</name>
</gene>
<accession>X0ZGK2</accession>
<dbReference type="AlphaFoldDB" id="X0ZGK2"/>
<proteinExistence type="predicted"/>
<protein>
    <submittedName>
        <fullName evidence="1">Uncharacterized protein</fullName>
    </submittedName>
</protein>
<evidence type="ECO:0000313" key="1">
    <source>
        <dbReference type="EMBL" id="GAG57307.1"/>
    </source>
</evidence>
<sequence>MYLNELFYYSLVTNIKTKITKDNIDVKRYLLSFYNTHVEVIIVLTQNELEVIQDQLEDILLETLDS</sequence>
<comment type="caution">
    <text evidence="1">The sequence shown here is derived from an EMBL/GenBank/DDBJ whole genome shotgun (WGS) entry which is preliminary data.</text>
</comment>